<sequence length="105" mass="12307">MKKFQRDPFVIDYMQFVNLINREHAPGGHFFKYNFHLSAEYLDRKSPEEAIARHVEFYYLAPLLARSIFSKTASYLKNRQEPGLANKIINKTRQLITQNGLNSLS</sequence>
<reference evidence="1" key="1">
    <citation type="submission" date="2018-05" db="EMBL/GenBank/DDBJ databases">
        <authorList>
            <person name="Lanie J.A."/>
            <person name="Ng W.-L."/>
            <person name="Kazmierczak K.M."/>
            <person name="Andrzejewski T.M."/>
            <person name="Davidsen T.M."/>
            <person name="Wayne K.J."/>
            <person name="Tettelin H."/>
            <person name="Glass J.I."/>
            <person name="Rusch D."/>
            <person name="Podicherti R."/>
            <person name="Tsui H.-C.T."/>
            <person name="Winkler M.E."/>
        </authorList>
    </citation>
    <scope>NUCLEOTIDE SEQUENCE</scope>
</reference>
<evidence type="ECO:0000313" key="1">
    <source>
        <dbReference type="EMBL" id="SVA31527.1"/>
    </source>
</evidence>
<gene>
    <name evidence="1" type="ORF">METZ01_LOCUS84381</name>
</gene>
<accession>A0A381UW07</accession>
<protein>
    <submittedName>
        <fullName evidence="1">Uncharacterized protein</fullName>
    </submittedName>
</protein>
<dbReference type="EMBL" id="UINC01007120">
    <property type="protein sequence ID" value="SVA31527.1"/>
    <property type="molecule type" value="Genomic_DNA"/>
</dbReference>
<proteinExistence type="predicted"/>
<name>A0A381UW07_9ZZZZ</name>
<organism evidence="1">
    <name type="scientific">marine metagenome</name>
    <dbReference type="NCBI Taxonomy" id="408172"/>
    <lineage>
        <taxon>unclassified sequences</taxon>
        <taxon>metagenomes</taxon>
        <taxon>ecological metagenomes</taxon>
    </lineage>
</organism>
<dbReference type="AlphaFoldDB" id="A0A381UW07"/>